<dbReference type="EMBL" id="BAABME010000213">
    <property type="protein sequence ID" value="GAA0140751.1"/>
    <property type="molecule type" value="Genomic_DNA"/>
</dbReference>
<keyword evidence="2" id="KW-1185">Reference proteome</keyword>
<accession>A0AAV3NQI2</accession>
<reference evidence="1 2" key="1">
    <citation type="submission" date="2024-01" db="EMBL/GenBank/DDBJ databases">
        <title>The complete chloroplast genome sequence of Lithospermum erythrorhizon: insights into the phylogenetic relationship among Boraginaceae species and the maternal lineages of purple gromwells.</title>
        <authorList>
            <person name="Okada T."/>
            <person name="Watanabe K."/>
        </authorList>
    </citation>
    <scope>NUCLEOTIDE SEQUENCE [LARGE SCALE GENOMIC DNA]</scope>
</reference>
<proteinExistence type="predicted"/>
<dbReference type="AlphaFoldDB" id="A0AAV3NQI2"/>
<name>A0AAV3NQI2_LITER</name>
<evidence type="ECO:0000313" key="1">
    <source>
        <dbReference type="EMBL" id="GAA0140751.1"/>
    </source>
</evidence>
<sequence length="117" mass="13476">MKMLTVDLDCPVSILHLPWEENSRSYHICQIFHVAVIRILDCIFRLLRQGSNSPSISLYLMLEALKHANEKKVKKMEGENKVAVRALYKALKETYVRIICGEDIEDGDDMCEKATHL</sequence>
<comment type="caution">
    <text evidence="1">The sequence shown here is derived from an EMBL/GenBank/DDBJ whole genome shotgun (WGS) entry which is preliminary data.</text>
</comment>
<dbReference type="Proteomes" id="UP001454036">
    <property type="component" value="Unassembled WGS sequence"/>
</dbReference>
<gene>
    <name evidence="1" type="ORF">LIER_02045</name>
</gene>
<organism evidence="1 2">
    <name type="scientific">Lithospermum erythrorhizon</name>
    <name type="common">Purple gromwell</name>
    <name type="synonym">Lithospermum officinale var. erythrorhizon</name>
    <dbReference type="NCBI Taxonomy" id="34254"/>
    <lineage>
        <taxon>Eukaryota</taxon>
        <taxon>Viridiplantae</taxon>
        <taxon>Streptophyta</taxon>
        <taxon>Embryophyta</taxon>
        <taxon>Tracheophyta</taxon>
        <taxon>Spermatophyta</taxon>
        <taxon>Magnoliopsida</taxon>
        <taxon>eudicotyledons</taxon>
        <taxon>Gunneridae</taxon>
        <taxon>Pentapetalae</taxon>
        <taxon>asterids</taxon>
        <taxon>lamiids</taxon>
        <taxon>Boraginales</taxon>
        <taxon>Boraginaceae</taxon>
        <taxon>Boraginoideae</taxon>
        <taxon>Lithospermeae</taxon>
        <taxon>Lithospermum</taxon>
    </lineage>
</organism>
<protein>
    <submittedName>
        <fullName evidence="1">Uncharacterized protein</fullName>
    </submittedName>
</protein>
<evidence type="ECO:0000313" key="2">
    <source>
        <dbReference type="Proteomes" id="UP001454036"/>
    </source>
</evidence>